<accession>A0A1C3W1W1</accession>
<dbReference type="InterPro" id="IPR000515">
    <property type="entry name" value="MetI-like"/>
</dbReference>
<protein>
    <submittedName>
        <fullName evidence="7">Glucose/mannose transport system permease protein</fullName>
    </submittedName>
</protein>
<gene>
    <name evidence="7" type="ORF">GA0061103_4697</name>
</gene>
<dbReference type="PANTHER" id="PTHR43879:SF1">
    <property type="entry name" value="GLUCOSE IMPORT SYSTEM PERMEASE PROTEIN GLCU"/>
    <property type="match status" value="1"/>
</dbReference>
<feature type="transmembrane region" description="Helical" evidence="5">
    <location>
        <begin position="102"/>
        <end position="121"/>
    </location>
</feature>
<evidence type="ECO:0000256" key="2">
    <source>
        <dbReference type="ARBA" id="ARBA00022692"/>
    </source>
</evidence>
<keyword evidence="3 5" id="KW-1133">Transmembrane helix</keyword>
<comment type="subcellular location">
    <subcellularLocation>
        <location evidence="1 5">Cell membrane</location>
        <topology evidence="1 5">Multi-pass membrane protein</topology>
    </subcellularLocation>
</comment>
<evidence type="ECO:0000256" key="1">
    <source>
        <dbReference type="ARBA" id="ARBA00004651"/>
    </source>
</evidence>
<evidence type="ECO:0000256" key="4">
    <source>
        <dbReference type="ARBA" id="ARBA00023136"/>
    </source>
</evidence>
<reference evidence="8" key="1">
    <citation type="submission" date="2016-08" db="EMBL/GenBank/DDBJ databases">
        <authorList>
            <person name="Varghese N."/>
            <person name="Submissions Spin"/>
        </authorList>
    </citation>
    <scope>NUCLEOTIDE SEQUENCE [LARGE SCALE GENOMIC DNA]</scope>
    <source>
        <strain evidence="8">HAMBI 2975</strain>
    </source>
</reference>
<feature type="transmembrane region" description="Helical" evidence="5">
    <location>
        <begin position="205"/>
        <end position="227"/>
    </location>
</feature>
<evidence type="ECO:0000313" key="8">
    <source>
        <dbReference type="Proteomes" id="UP000199101"/>
    </source>
</evidence>
<evidence type="ECO:0000313" key="7">
    <source>
        <dbReference type="EMBL" id="SCB33901.1"/>
    </source>
</evidence>
<name>A0A1C3W1W1_9HYPH</name>
<feature type="domain" description="ABC transmembrane type-1" evidence="6">
    <location>
        <begin position="96"/>
        <end position="288"/>
    </location>
</feature>
<dbReference type="InterPro" id="IPR035906">
    <property type="entry name" value="MetI-like_sf"/>
</dbReference>
<keyword evidence="2 5" id="KW-0812">Transmembrane</keyword>
<keyword evidence="5" id="KW-0813">Transport</keyword>
<feature type="transmembrane region" description="Helical" evidence="5">
    <location>
        <begin position="269"/>
        <end position="287"/>
    </location>
</feature>
<dbReference type="Pfam" id="PF00528">
    <property type="entry name" value="BPD_transp_1"/>
    <property type="match status" value="1"/>
</dbReference>
<organism evidence="7 8">
    <name type="scientific">Rhizobium multihospitium</name>
    <dbReference type="NCBI Taxonomy" id="410764"/>
    <lineage>
        <taxon>Bacteria</taxon>
        <taxon>Pseudomonadati</taxon>
        <taxon>Pseudomonadota</taxon>
        <taxon>Alphaproteobacteria</taxon>
        <taxon>Hyphomicrobiales</taxon>
        <taxon>Rhizobiaceae</taxon>
        <taxon>Rhizobium/Agrobacterium group</taxon>
        <taxon>Rhizobium</taxon>
    </lineage>
</organism>
<dbReference type="CDD" id="cd06261">
    <property type="entry name" value="TM_PBP2"/>
    <property type="match status" value="1"/>
</dbReference>
<feature type="transmembrane region" description="Helical" evidence="5">
    <location>
        <begin position="158"/>
        <end position="184"/>
    </location>
</feature>
<keyword evidence="4 5" id="KW-0472">Membrane</keyword>
<dbReference type="RefSeq" id="WP_092713519.1">
    <property type="nucleotide sequence ID" value="NZ_FMAG01000004.1"/>
</dbReference>
<dbReference type="OrthoDB" id="9815445at2"/>
<dbReference type="EMBL" id="FMAG01000004">
    <property type="protein sequence ID" value="SCB33901.1"/>
    <property type="molecule type" value="Genomic_DNA"/>
</dbReference>
<keyword evidence="8" id="KW-1185">Reference proteome</keyword>
<feature type="transmembrane region" description="Helical" evidence="5">
    <location>
        <begin position="133"/>
        <end position="152"/>
    </location>
</feature>
<dbReference type="GO" id="GO:0055085">
    <property type="term" value="P:transmembrane transport"/>
    <property type="evidence" value="ECO:0007669"/>
    <property type="project" value="InterPro"/>
</dbReference>
<dbReference type="STRING" id="410764.GA0061103_4697"/>
<comment type="similarity">
    <text evidence="5">Belongs to the binding-protein-dependent transport system permease family.</text>
</comment>
<dbReference type="PANTHER" id="PTHR43879">
    <property type="entry name" value="ABC TRANSPORTER PERMEASE PROTEIN"/>
    <property type="match status" value="1"/>
</dbReference>
<feature type="transmembrane region" description="Helical" evidence="5">
    <location>
        <begin position="28"/>
        <end position="49"/>
    </location>
</feature>
<proteinExistence type="inferred from homology"/>
<evidence type="ECO:0000259" key="6">
    <source>
        <dbReference type="PROSITE" id="PS50928"/>
    </source>
</evidence>
<dbReference type="PROSITE" id="PS50928">
    <property type="entry name" value="ABC_TM1"/>
    <property type="match status" value="1"/>
</dbReference>
<dbReference type="GO" id="GO:0005886">
    <property type="term" value="C:plasma membrane"/>
    <property type="evidence" value="ECO:0007669"/>
    <property type="project" value="UniProtKB-SubCell"/>
</dbReference>
<dbReference type="AlphaFoldDB" id="A0A1C3W1W1"/>
<dbReference type="Proteomes" id="UP000199101">
    <property type="component" value="Unassembled WGS sequence"/>
</dbReference>
<sequence length="303" mass="33091">MTATPLVQSGALVVHAVPRTAKTKPGRILLYIILSLALVYYAIPLLLVISTSLKTADELRIGNIFTLPQGLNFDAWTKAWLTACTGIQCNGIHGNFWNSVEIVVPSVIFSILFGALTGFALSQWQSKLSRVILLSLMLGAFIPYQVILYPLVRIFSTVGLYGTLPGIILIHIIFGLPYMTLLFFNFYQGVPPELSKAAKMDGAGFFTIFFEIMLPMSVNVLVVAIIMQATGIWNDFLLGLIFAGRDHLPITVQLNNIVNTTTGVKEYNVNMAATFLTALPPLLIYILSGRYFARGLAAGAVKG</sequence>
<evidence type="ECO:0000256" key="3">
    <source>
        <dbReference type="ARBA" id="ARBA00022989"/>
    </source>
</evidence>
<dbReference type="SUPFAM" id="SSF161098">
    <property type="entry name" value="MetI-like"/>
    <property type="match status" value="1"/>
</dbReference>
<evidence type="ECO:0000256" key="5">
    <source>
        <dbReference type="RuleBase" id="RU363032"/>
    </source>
</evidence>
<dbReference type="Gene3D" id="1.10.3720.10">
    <property type="entry name" value="MetI-like"/>
    <property type="match status" value="1"/>
</dbReference>